<keyword evidence="1" id="KW-0812">Transmembrane</keyword>
<dbReference type="Proteomes" id="UP000799778">
    <property type="component" value="Unassembled WGS sequence"/>
</dbReference>
<protein>
    <submittedName>
        <fullName evidence="2">Uncharacterized protein</fullName>
    </submittedName>
</protein>
<keyword evidence="1" id="KW-1133">Transmembrane helix</keyword>
<evidence type="ECO:0000256" key="1">
    <source>
        <dbReference type="SAM" id="Phobius"/>
    </source>
</evidence>
<organism evidence="2 3">
    <name type="scientific">Aaosphaeria arxii CBS 175.79</name>
    <dbReference type="NCBI Taxonomy" id="1450172"/>
    <lineage>
        <taxon>Eukaryota</taxon>
        <taxon>Fungi</taxon>
        <taxon>Dikarya</taxon>
        <taxon>Ascomycota</taxon>
        <taxon>Pezizomycotina</taxon>
        <taxon>Dothideomycetes</taxon>
        <taxon>Pleosporomycetidae</taxon>
        <taxon>Pleosporales</taxon>
        <taxon>Pleosporales incertae sedis</taxon>
        <taxon>Aaosphaeria</taxon>
    </lineage>
</organism>
<proteinExistence type="predicted"/>
<evidence type="ECO:0000313" key="3">
    <source>
        <dbReference type="Proteomes" id="UP000799778"/>
    </source>
</evidence>
<dbReference type="GeneID" id="54292142"/>
<feature type="transmembrane region" description="Helical" evidence="1">
    <location>
        <begin position="107"/>
        <end position="127"/>
    </location>
</feature>
<dbReference type="EMBL" id="ML978080">
    <property type="protein sequence ID" value="KAF2008933.1"/>
    <property type="molecule type" value="Genomic_DNA"/>
</dbReference>
<keyword evidence="3" id="KW-1185">Reference proteome</keyword>
<evidence type="ECO:0000313" key="2">
    <source>
        <dbReference type="EMBL" id="KAF2008933.1"/>
    </source>
</evidence>
<sequence length="143" mass="16158">MTIHLTLSHTKIVSTPLHSFNTPAKATPSVQEPFALPGLLLVRPASFRPASFSNHHHYHHQDSFLFLLPSRPHLSLLAVPSKLEIPAGPTIISLVPRRRGVRPNSPLTFSLFVFSLFFSSHLSLPFFSHYTLARTHPFRRHMP</sequence>
<gene>
    <name evidence="2" type="ORF">BU24DRAFT_88615</name>
</gene>
<name>A0A6A5X7L5_9PLEO</name>
<dbReference type="AlphaFoldDB" id="A0A6A5X7L5"/>
<accession>A0A6A5X7L5</accession>
<keyword evidence="1" id="KW-0472">Membrane</keyword>
<reference evidence="2" key="1">
    <citation type="journal article" date="2020" name="Stud. Mycol.">
        <title>101 Dothideomycetes genomes: a test case for predicting lifestyles and emergence of pathogens.</title>
        <authorList>
            <person name="Haridas S."/>
            <person name="Albert R."/>
            <person name="Binder M."/>
            <person name="Bloem J."/>
            <person name="Labutti K."/>
            <person name="Salamov A."/>
            <person name="Andreopoulos B."/>
            <person name="Baker S."/>
            <person name="Barry K."/>
            <person name="Bills G."/>
            <person name="Bluhm B."/>
            <person name="Cannon C."/>
            <person name="Castanera R."/>
            <person name="Culley D."/>
            <person name="Daum C."/>
            <person name="Ezra D."/>
            <person name="Gonzalez J."/>
            <person name="Henrissat B."/>
            <person name="Kuo A."/>
            <person name="Liang C."/>
            <person name="Lipzen A."/>
            <person name="Lutzoni F."/>
            <person name="Magnuson J."/>
            <person name="Mondo S."/>
            <person name="Nolan M."/>
            <person name="Ohm R."/>
            <person name="Pangilinan J."/>
            <person name="Park H.-J."/>
            <person name="Ramirez L."/>
            <person name="Alfaro M."/>
            <person name="Sun H."/>
            <person name="Tritt A."/>
            <person name="Yoshinaga Y."/>
            <person name="Zwiers L.-H."/>
            <person name="Turgeon B."/>
            <person name="Goodwin S."/>
            <person name="Spatafora J."/>
            <person name="Crous P."/>
            <person name="Grigoriev I."/>
        </authorList>
    </citation>
    <scope>NUCLEOTIDE SEQUENCE</scope>
    <source>
        <strain evidence="2">CBS 175.79</strain>
    </source>
</reference>
<dbReference type="RefSeq" id="XP_033377272.1">
    <property type="nucleotide sequence ID" value="XM_033534745.1"/>
</dbReference>